<accession>A0A4P7IFF2</accession>
<evidence type="ECO:0000313" key="2">
    <source>
        <dbReference type="EMBL" id="QBX55540.1"/>
    </source>
</evidence>
<dbReference type="KEGG" id="nsn:EXE58_08790"/>
<dbReference type="InterPro" id="IPR029062">
    <property type="entry name" value="Class_I_gatase-like"/>
</dbReference>
<dbReference type="Proteomes" id="UP000294853">
    <property type="component" value="Chromosome"/>
</dbReference>
<dbReference type="InterPro" id="IPR002818">
    <property type="entry name" value="DJ-1/PfpI"/>
</dbReference>
<dbReference type="OrthoDB" id="9803764at2"/>
<organism evidence="2 3">
    <name type="scientific">Nocardioides seonyuensis</name>
    <dbReference type="NCBI Taxonomy" id="2518371"/>
    <lineage>
        <taxon>Bacteria</taxon>
        <taxon>Bacillati</taxon>
        <taxon>Actinomycetota</taxon>
        <taxon>Actinomycetes</taxon>
        <taxon>Propionibacteriales</taxon>
        <taxon>Nocardioidaceae</taxon>
        <taxon>Nocardioides</taxon>
    </lineage>
</organism>
<name>A0A4P7IFF2_9ACTN</name>
<dbReference type="SUPFAM" id="SSF52317">
    <property type="entry name" value="Class I glutamine amidotransferase-like"/>
    <property type="match status" value="1"/>
</dbReference>
<evidence type="ECO:0000313" key="3">
    <source>
        <dbReference type="Proteomes" id="UP000294853"/>
    </source>
</evidence>
<proteinExistence type="predicted"/>
<protein>
    <submittedName>
        <fullName evidence="2">DJ-1/PfpI family protein</fullName>
    </submittedName>
</protein>
<feature type="domain" description="DJ-1/PfpI" evidence="1">
    <location>
        <begin position="2"/>
        <end position="156"/>
    </location>
</feature>
<dbReference type="AlphaFoldDB" id="A0A4P7IFF2"/>
<dbReference type="PANTHER" id="PTHR43130:SF2">
    <property type="entry name" value="DJ-1_PFPI DOMAIN-CONTAINING PROTEIN"/>
    <property type="match status" value="1"/>
</dbReference>
<dbReference type="EMBL" id="CP038436">
    <property type="protein sequence ID" value="QBX55540.1"/>
    <property type="molecule type" value="Genomic_DNA"/>
</dbReference>
<dbReference type="PANTHER" id="PTHR43130">
    <property type="entry name" value="ARAC-FAMILY TRANSCRIPTIONAL REGULATOR"/>
    <property type="match status" value="1"/>
</dbReference>
<dbReference type="InterPro" id="IPR052158">
    <property type="entry name" value="INH-QAR"/>
</dbReference>
<gene>
    <name evidence="2" type="ORF">EXE58_08790</name>
</gene>
<dbReference type="CDD" id="cd03139">
    <property type="entry name" value="GATase1_PfpI_2"/>
    <property type="match status" value="1"/>
</dbReference>
<sequence>MRMSMLLFDGFTALDVVGGYEVLANVPGIEVELVAAKEGLVAADTRRLGLPAYRRCDEVAETDILYVPGGPGVVAALRDPDLVEWLARMHSTATWTVGICNGVALLAAAGVLGGRSVTTNWGWRDRIAAYGVEVVEERFHRDGSVVTGAGVSASIDAGLFLASLVAGDDVARLVQLGIEYFPAPPAMLRASLDDVPAAEKELLRAYEDGPLLERMTTGRPPFSTAAQGMVVAP</sequence>
<dbReference type="Gene3D" id="3.40.50.880">
    <property type="match status" value="1"/>
</dbReference>
<keyword evidence="3" id="KW-1185">Reference proteome</keyword>
<dbReference type="GO" id="GO:0006355">
    <property type="term" value="P:regulation of DNA-templated transcription"/>
    <property type="evidence" value="ECO:0007669"/>
    <property type="project" value="TreeGrafter"/>
</dbReference>
<dbReference type="RefSeq" id="WP_135267531.1">
    <property type="nucleotide sequence ID" value="NZ_CP038436.1"/>
</dbReference>
<dbReference type="Pfam" id="PF01965">
    <property type="entry name" value="DJ-1_PfpI"/>
    <property type="match status" value="1"/>
</dbReference>
<evidence type="ECO:0000259" key="1">
    <source>
        <dbReference type="Pfam" id="PF01965"/>
    </source>
</evidence>
<reference evidence="2 3" key="1">
    <citation type="submission" date="2019-03" db="EMBL/GenBank/DDBJ databases">
        <title>Three New Species of Nocardioides, Nocardioides euryhalodurans sp. nov., Nocardioides seonyuensis sp. nov. and Nocardioides eburneoflavus sp. nov. Iolated from Soil.</title>
        <authorList>
            <person name="Roh S.G."/>
            <person name="Lee C."/>
            <person name="Kim M.-K."/>
            <person name="Kim S.B."/>
        </authorList>
    </citation>
    <scope>NUCLEOTIDE SEQUENCE [LARGE SCALE GENOMIC DNA]</scope>
    <source>
        <strain evidence="2 3">MMS17-SY207-3</strain>
    </source>
</reference>